<reference evidence="1" key="4">
    <citation type="submission" date="2025-08" db="UniProtKB">
        <authorList>
            <consortium name="Ensembl"/>
        </authorList>
    </citation>
    <scope>IDENTIFICATION</scope>
</reference>
<dbReference type="AlphaFoldDB" id="A0A4W4H626"/>
<sequence length="117" mass="13150">AGRRVSSCPPCYHDNIRKSVTAELDAAFQNVSQCVSFDSHKGFTVFTPNPNKRKDIQKKAEAELAALEDFPLSRAMGYVSLTPRPVGGRLTLEEVRIKQQQEMKIKDNKKQGPIDFQ</sequence>
<dbReference type="GeneTree" id="ENSGT00940000177048"/>
<accession>A0A4W4H626</accession>
<reference evidence="1" key="5">
    <citation type="submission" date="2025-09" db="UniProtKB">
        <authorList>
            <consortium name="Ensembl"/>
        </authorList>
    </citation>
    <scope>IDENTIFICATION</scope>
</reference>
<dbReference type="Ensembl" id="ENSEEET00000047420.2">
    <property type="protein sequence ID" value="ENSEEEP00000046901.1"/>
    <property type="gene ID" value="ENSEEEG00000022078.2"/>
</dbReference>
<organism evidence="1 2">
    <name type="scientific">Electrophorus electricus</name>
    <name type="common">Electric eel</name>
    <name type="synonym">Gymnotus electricus</name>
    <dbReference type="NCBI Taxonomy" id="8005"/>
    <lineage>
        <taxon>Eukaryota</taxon>
        <taxon>Metazoa</taxon>
        <taxon>Chordata</taxon>
        <taxon>Craniata</taxon>
        <taxon>Vertebrata</taxon>
        <taxon>Euteleostomi</taxon>
        <taxon>Actinopterygii</taxon>
        <taxon>Neopterygii</taxon>
        <taxon>Teleostei</taxon>
        <taxon>Ostariophysi</taxon>
        <taxon>Gymnotiformes</taxon>
        <taxon>Gymnotoidei</taxon>
        <taxon>Gymnotidae</taxon>
        <taxon>Electrophorus</taxon>
    </lineage>
</organism>
<reference evidence="2" key="1">
    <citation type="journal article" date="2014" name="Science">
        <title>Nonhuman genetics. Genomic basis for the convergent evolution of electric organs.</title>
        <authorList>
            <person name="Gallant J.R."/>
            <person name="Traeger L.L."/>
            <person name="Volkening J.D."/>
            <person name="Moffett H."/>
            <person name="Chen P.H."/>
            <person name="Novina C.D."/>
            <person name="Phillips G.N.Jr."/>
            <person name="Anand R."/>
            <person name="Wells G.B."/>
            <person name="Pinch M."/>
            <person name="Guth R."/>
            <person name="Unguez G.A."/>
            <person name="Albert J.S."/>
            <person name="Zakon H.H."/>
            <person name="Samanta M.P."/>
            <person name="Sussman M.R."/>
        </authorList>
    </citation>
    <scope>NUCLEOTIDE SEQUENCE [LARGE SCALE GENOMIC DNA]</scope>
</reference>
<evidence type="ECO:0000313" key="1">
    <source>
        <dbReference type="Ensembl" id="ENSEEEP00000046901.1"/>
    </source>
</evidence>
<dbReference type="Proteomes" id="UP000314983">
    <property type="component" value="Chromosome 5"/>
</dbReference>
<keyword evidence="2" id="KW-1185">Reference proteome</keyword>
<reference evidence="2" key="2">
    <citation type="journal article" date="2017" name="Sci. Adv.">
        <title>A tail of two voltages: Proteomic comparison of the three electric organs of the electric eel.</title>
        <authorList>
            <person name="Traeger L.L."/>
            <person name="Sabat G."/>
            <person name="Barrett-Wilt G.A."/>
            <person name="Wells G.B."/>
            <person name="Sussman M.R."/>
        </authorList>
    </citation>
    <scope>NUCLEOTIDE SEQUENCE [LARGE SCALE GENOMIC DNA]</scope>
</reference>
<dbReference type="InterPro" id="IPR026185">
    <property type="entry name" value="EPSTI1"/>
</dbReference>
<dbReference type="PANTHER" id="PTHR22529:SF2">
    <property type="match status" value="1"/>
</dbReference>
<dbReference type="PANTHER" id="PTHR22529">
    <property type="entry name" value="EPITHELIAL-STROMAL INTERACTION PROTEIN 1"/>
    <property type="match status" value="1"/>
</dbReference>
<evidence type="ECO:0000313" key="2">
    <source>
        <dbReference type="Proteomes" id="UP000314983"/>
    </source>
</evidence>
<name>A0A4W4H626_ELEEL</name>
<protein>
    <submittedName>
        <fullName evidence="1">Uncharacterized protein</fullName>
    </submittedName>
</protein>
<reference evidence="1" key="3">
    <citation type="submission" date="2020-05" db="EMBL/GenBank/DDBJ databases">
        <title>Electrophorus electricus (electric eel) genome, fEleEle1, primary haplotype.</title>
        <authorList>
            <person name="Myers G."/>
            <person name="Meyer A."/>
            <person name="Fedrigo O."/>
            <person name="Formenti G."/>
            <person name="Rhie A."/>
            <person name="Tracey A."/>
            <person name="Sims Y."/>
            <person name="Jarvis E.D."/>
        </authorList>
    </citation>
    <scope>NUCLEOTIDE SEQUENCE [LARGE SCALE GENOMIC DNA]</scope>
</reference>
<proteinExistence type="predicted"/>